<comment type="caution">
    <text evidence="8">The sequence shown here is derived from an EMBL/GenBank/DDBJ whole genome shotgun (WGS) entry which is preliminary data.</text>
</comment>
<dbReference type="PANTHER" id="PTHR34990:SF2">
    <property type="entry name" value="BLL8164 PROTEIN"/>
    <property type="match status" value="1"/>
</dbReference>
<dbReference type="EMBL" id="SLWM01000011">
    <property type="protein sequence ID" value="TCO18848.1"/>
    <property type="molecule type" value="Genomic_DNA"/>
</dbReference>
<dbReference type="SUPFAM" id="SSF56300">
    <property type="entry name" value="Metallo-dependent phosphatases"/>
    <property type="match status" value="1"/>
</dbReference>
<evidence type="ECO:0000259" key="7">
    <source>
        <dbReference type="Pfam" id="PF00149"/>
    </source>
</evidence>
<dbReference type="Proteomes" id="UP000295818">
    <property type="component" value="Unassembled WGS sequence"/>
</dbReference>
<evidence type="ECO:0000256" key="4">
    <source>
        <dbReference type="ARBA" id="ARBA00023136"/>
    </source>
</evidence>
<organism evidence="8 9">
    <name type="scientific">Kribbella orskensis</name>
    <dbReference type="NCBI Taxonomy" id="2512216"/>
    <lineage>
        <taxon>Bacteria</taxon>
        <taxon>Bacillati</taxon>
        <taxon>Actinomycetota</taxon>
        <taxon>Actinomycetes</taxon>
        <taxon>Propionibacteriales</taxon>
        <taxon>Kribbellaceae</taxon>
        <taxon>Kribbella</taxon>
    </lineage>
</organism>
<feature type="region of interest" description="Disordered" evidence="6">
    <location>
        <begin position="347"/>
        <end position="368"/>
    </location>
</feature>
<evidence type="ECO:0000256" key="2">
    <source>
        <dbReference type="ARBA" id="ARBA00022519"/>
    </source>
</evidence>
<dbReference type="PANTHER" id="PTHR34990">
    <property type="entry name" value="UDP-2,3-DIACYLGLUCOSAMINE HYDROLASE-RELATED"/>
    <property type="match status" value="1"/>
</dbReference>
<dbReference type="Gene3D" id="3.60.21.10">
    <property type="match status" value="1"/>
</dbReference>
<protein>
    <recommendedName>
        <fullName evidence="7">Calcineurin-like phosphoesterase domain-containing protein</fullName>
    </recommendedName>
</protein>
<dbReference type="InterPro" id="IPR043461">
    <property type="entry name" value="LpxH-like"/>
</dbReference>
<dbReference type="InterPro" id="IPR029052">
    <property type="entry name" value="Metallo-depent_PP-like"/>
</dbReference>
<reference evidence="8 9" key="1">
    <citation type="journal article" date="2015" name="Stand. Genomic Sci.">
        <title>Genomic Encyclopedia of Bacterial and Archaeal Type Strains, Phase III: the genomes of soil and plant-associated and newly described type strains.</title>
        <authorList>
            <person name="Whitman W.B."/>
            <person name="Woyke T."/>
            <person name="Klenk H.P."/>
            <person name="Zhou Y."/>
            <person name="Lilburn T.G."/>
            <person name="Beck B.J."/>
            <person name="De Vos P."/>
            <person name="Vandamme P."/>
            <person name="Eisen J.A."/>
            <person name="Garrity G."/>
            <person name="Hugenholtz P."/>
            <person name="Kyrpides N.C."/>
        </authorList>
    </citation>
    <scope>NUCLEOTIDE SEQUENCE [LARGE SCALE GENOMIC DNA]</scope>
    <source>
        <strain evidence="8 9">VKM Ac-2538</strain>
    </source>
</reference>
<evidence type="ECO:0000256" key="3">
    <source>
        <dbReference type="ARBA" id="ARBA00022723"/>
    </source>
</evidence>
<keyword evidence="9" id="KW-1185">Reference proteome</keyword>
<dbReference type="InterPro" id="IPR004843">
    <property type="entry name" value="Calcineurin-like_PHP"/>
</dbReference>
<evidence type="ECO:0000256" key="1">
    <source>
        <dbReference type="ARBA" id="ARBA00022475"/>
    </source>
</evidence>
<feature type="domain" description="Calcineurin-like phosphoesterase" evidence="7">
    <location>
        <begin position="8"/>
        <end position="143"/>
    </location>
</feature>
<evidence type="ECO:0000313" key="9">
    <source>
        <dbReference type="Proteomes" id="UP000295818"/>
    </source>
</evidence>
<keyword evidence="1" id="KW-1003">Cell membrane</keyword>
<feature type="compositionally biased region" description="Polar residues" evidence="6">
    <location>
        <begin position="349"/>
        <end position="368"/>
    </location>
</feature>
<gene>
    <name evidence="8" type="ORF">EV644_11186</name>
</gene>
<keyword evidence="5" id="KW-0464">Manganese</keyword>
<sequence length="368" mass="40324">MKTDTRWWFVSDLHLGPDGREPRGTAAAITDFLAAVVLADHSPTRHVVLLGDTFDLSGQDACAAEIEAVADRRPELFGAFRTCVAEEVTLHFVCGNHDADLSREQARASLARLAGRGEGDDRVRVHPWILYAPGLFYAEHGHQHHAVHRQPTILVTGAIPTPLAAWIEHRGGSGQHPLARTGAVLRAAGAVRKAEKVALREPYARRIDDEAARIGLPPDALRALAQVSRFRLVPAAAAVAGRVLARSVGRDRQGAYLESAAAEVHRTLSEHGCAVPRYLFGHTHRALLRAVEASDSCYLNTGTWSADVRGRGPDLADPALFPVATIGIRGPQVRGWVRYWRWSPHRQWQGRSPSSENSFPSLTTKRQR</sequence>
<dbReference type="Pfam" id="PF00149">
    <property type="entry name" value="Metallophos"/>
    <property type="match status" value="1"/>
</dbReference>
<keyword evidence="2" id="KW-0997">Cell inner membrane</keyword>
<keyword evidence="3" id="KW-0479">Metal-binding</keyword>
<dbReference type="RefSeq" id="WP_132191509.1">
    <property type="nucleotide sequence ID" value="NZ_SLWM01000011.1"/>
</dbReference>
<evidence type="ECO:0000256" key="6">
    <source>
        <dbReference type="SAM" id="MobiDB-lite"/>
    </source>
</evidence>
<proteinExistence type="predicted"/>
<evidence type="ECO:0000256" key="5">
    <source>
        <dbReference type="ARBA" id="ARBA00023211"/>
    </source>
</evidence>
<accession>A0ABY2BHL2</accession>
<evidence type="ECO:0000313" key="8">
    <source>
        <dbReference type="EMBL" id="TCO18848.1"/>
    </source>
</evidence>
<name>A0ABY2BHL2_9ACTN</name>
<keyword evidence="4" id="KW-0472">Membrane</keyword>